<accession>A0A8X6VKB9</accession>
<proteinExistence type="predicted"/>
<protein>
    <submittedName>
        <fullName evidence="1">Autophagy protein 5</fullName>
    </submittedName>
</protein>
<evidence type="ECO:0000313" key="2">
    <source>
        <dbReference type="Proteomes" id="UP000887159"/>
    </source>
</evidence>
<evidence type="ECO:0000313" key="1">
    <source>
        <dbReference type="EMBL" id="GFY10419.1"/>
    </source>
</evidence>
<keyword evidence="2" id="KW-1185">Reference proteome</keyword>
<dbReference type="Proteomes" id="UP000887159">
    <property type="component" value="Unassembled WGS sequence"/>
</dbReference>
<name>A0A8X6VKB9_TRICX</name>
<sequence>MQHLSNWTTVGDMTSLNALDLVVRLSSRCAMHFQRVPFHIRLYVNEIADCLPKSVTADTLQGYSCLTFTEISSIKRMGLNALWRVPPAHSWYFGEKRFHWWYQLNIPRNQQTVLSHFFSDHIKPFTFQQGRKVGRSSIGARLIRTFPVVFLIA</sequence>
<comment type="caution">
    <text evidence="1">The sequence shown here is derived from an EMBL/GenBank/DDBJ whole genome shotgun (WGS) entry which is preliminary data.</text>
</comment>
<gene>
    <name evidence="1" type="primary">NCL1_13897</name>
    <name evidence="1" type="ORF">TNCV_1463091</name>
</gene>
<organism evidence="1 2">
    <name type="scientific">Trichonephila clavipes</name>
    <name type="common">Golden silk orbweaver</name>
    <name type="synonym">Nephila clavipes</name>
    <dbReference type="NCBI Taxonomy" id="2585209"/>
    <lineage>
        <taxon>Eukaryota</taxon>
        <taxon>Metazoa</taxon>
        <taxon>Ecdysozoa</taxon>
        <taxon>Arthropoda</taxon>
        <taxon>Chelicerata</taxon>
        <taxon>Arachnida</taxon>
        <taxon>Araneae</taxon>
        <taxon>Araneomorphae</taxon>
        <taxon>Entelegynae</taxon>
        <taxon>Araneoidea</taxon>
        <taxon>Nephilidae</taxon>
        <taxon>Trichonephila</taxon>
    </lineage>
</organism>
<dbReference type="AlphaFoldDB" id="A0A8X6VKB9"/>
<reference evidence="1" key="1">
    <citation type="submission" date="2020-08" db="EMBL/GenBank/DDBJ databases">
        <title>Multicomponent nature underlies the extraordinary mechanical properties of spider dragline silk.</title>
        <authorList>
            <person name="Kono N."/>
            <person name="Nakamura H."/>
            <person name="Mori M."/>
            <person name="Yoshida Y."/>
            <person name="Ohtoshi R."/>
            <person name="Malay A.D."/>
            <person name="Moran D.A.P."/>
            <person name="Tomita M."/>
            <person name="Numata K."/>
            <person name="Arakawa K."/>
        </authorList>
    </citation>
    <scope>NUCLEOTIDE SEQUENCE</scope>
</reference>
<dbReference type="EMBL" id="BMAU01021297">
    <property type="protein sequence ID" value="GFY10419.1"/>
    <property type="molecule type" value="Genomic_DNA"/>
</dbReference>